<dbReference type="Pfam" id="PF13976">
    <property type="entry name" value="gag_pre-integrs"/>
    <property type="match status" value="1"/>
</dbReference>
<dbReference type="PANTHER" id="PTHR11439:SF509">
    <property type="entry name" value="RNA-DIRECTED DNA POLYMERASE"/>
    <property type="match status" value="1"/>
</dbReference>
<comment type="caution">
    <text evidence="4">The sequence shown here is derived from an EMBL/GenBank/DDBJ whole genome shotgun (WGS) entry which is preliminary data.</text>
</comment>
<dbReference type="InterPro" id="IPR057670">
    <property type="entry name" value="SH3_retrovirus"/>
</dbReference>
<dbReference type="Pfam" id="PF25597">
    <property type="entry name" value="SH3_retrovirus"/>
    <property type="match status" value="1"/>
</dbReference>
<sequence length="1744" mass="197857">MANLSEDIQCAGSDTRPPMLDRTDFASWQQRIRLYCRGKENGVNILKSIDEGPFQMGTFRETLVEGEEGSFHLDIWDNVKMLLEGSELTKEDQESQLYNDFEHFPVKLNRGLRDSNYDQLYAYLKQHEEHVKDNKMMLDRFTQHTVDPLALKSNVSHQPNQATVQDGRVVVQNVQGRQNRGLRNNARGLGAAGYGGAHNKVGNANLGQARQIKCYNYNGGQDNVVDEDVDEPPGQNLALNVDNVFQADDCDAFDYDVDEAPTAQTMFMENISFADPIYDEAIYKMHDNEQPHYVVDSHSDYANVSNMIPYDQYVKDNANKVAIGHKNPLYLTRAQQVQPALYNGHEIIKTNHVSTIVHNSEDTLEIADITTKKMNDKMKDPECVIKKVNIEPPDYSKENYLTTFTPQKQLTPEQIFWSKDLLKMKKEALKEQNPGKHGEIEQKNLLIANDNLIADCLSKDVFYTATKYVQSRGNMIRDLREKISQLTKTHSAADPIHDLKALDSQIKELHAKVNALYDLNERWRAKNEKVKRHYKKLYDSIKITRAQTIEKNSLLTEVANLKAQIKENPKSNCVTMYAIKSKVVAPGMYVIDVEPIPSRNRNSRDVHLVYLKHLKKSVATLREIVKEARVEKPLDCSLASACRYTKHSQELVEYVIGTCPTTFHKRDEQIASTPVTRIKRVTFMDQCETSTTNTLTNVKQQTLHKTNEPVIPFIGVKSATAASGSKPRSNTKKDTTLPAKSDINKVKVHPRNNKSSVKRKNRVDYSISYKRTVINSHSNSVFKTCNKCLMSVNHAKCVVKSMKSVTKTPIKKVWQIKQVKHIWQVYYVEGLGHNLFSVGQFCDSDLEVAFRKHSCYVQDTDGVELIKASKNKSWLWHHRLNHLNFDTINELARKDLVRGLPRVKFEKDHLCSACQLEYYENVGILYQKSVLRTPQQNDVVKRQNCTLVEAAQTMLIFSKALIEDLGKLQPTADIRISVGYAPIRKGYRIYNKRTRRIMETIHIQFNELTEPMAPVQRSTGPTPTFLMPGQISLGLVPNSVPAAPYVPPTNKDLEMLFQPMFDEYLEPPRVKRPVFPASAVPVLVNSAGTPSSSTIAKDAPSLSQSSSSSASQSSSLLQGVAAESTIMEDNPFAPVDNDPFVNVFAPEPRSEASSSRDVSSAESNYVTQTHYHLEKWSKDHLLDNVIGNPSRPVSTENNLQPMPCEPKNFKSAITEDCWFQAMQDEIHEFDRLQVWELVPRPNCVTIIDLKWIYKIKLDEYGDVLKNKARLVAKGYRQEKAKHDHLPDGCQDDIPEWRIEGRSLRSSGMGLWYSKDTAIALTTYADADHAGCQDTQRSTSGSAQFLGDKLVSWSSKKRRALRSLQLRLNTFPLPSISAAIMSSTPSLITLTYGTMSLENAKLLRDALEITPVDQAHQFVSPPLGDAIIDFVNQLGYTKIIHFVSRMAVINLYQPWRAILSMINQCLTSKTSGHDRPRYPVLKILWGIITSTNVDYAELLWEEFVQAIQTFLIDKIIICHLGRIHNIHQRSASPFHLAEEYFRLGNLKFIPKGKINEVFGMPIPDELISNNIKNAPYYNAYLEMVAKHDRKVAAEKEGKKKIVSAKQPKSKPAVEKSSKPAPAPKPEETKERPSKVSTAKPPKPKPDLFLFDLYKYKYKYKYKRKVNVNNINREATFSKVTAFSKVKTFIQSLNPEIAYPDPNGAWSFWGEVVEVVESVGNVEEWQESGEKWGCGELAGKMVKDEQ</sequence>
<dbReference type="InterPro" id="IPR025724">
    <property type="entry name" value="GAG-pre-integrase_dom"/>
</dbReference>
<reference evidence="4" key="1">
    <citation type="journal article" date="2019" name="Sci. Rep.">
        <title>Draft genome of Tanacetum cinerariifolium, the natural source of mosquito coil.</title>
        <authorList>
            <person name="Yamashiro T."/>
            <person name="Shiraishi A."/>
            <person name="Satake H."/>
            <person name="Nakayama K."/>
        </authorList>
    </citation>
    <scope>NUCLEOTIDE SEQUENCE</scope>
</reference>
<feature type="region of interest" description="Disordered" evidence="1">
    <location>
        <begin position="719"/>
        <end position="738"/>
    </location>
</feature>
<organism evidence="4">
    <name type="scientific">Tanacetum cinerariifolium</name>
    <name type="common">Dalmatian daisy</name>
    <name type="synonym">Chrysanthemum cinerariifolium</name>
    <dbReference type="NCBI Taxonomy" id="118510"/>
    <lineage>
        <taxon>Eukaryota</taxon>
        <taxon>Viridiplantae</taxon>
        <taxon>Streptophyta</taxon>
        <taxon>Embryophyta</taxon>
        <taxon>Tracheophyta</taxon>
        <taxon>Spermatophyta</taxon>
        <taxon>Magnoliopsida</taxon>
        <taxon>eudicotyledons</taxon>
        <taxon>Gunneridae</taxon>
        <taxon>Pentapetalae</taxon>
        <taxon>asterids</taxon>
        <taxon>campanulids</taxon>
        <taxon>Asterales</taxon>
        <taxon>Asteraceae</taxon>
        <taxon>Asteroideae</taxon>
        <taxon>Anthemideae</taxon>
        <taxon>Anthemidinae</taxon>
        <taxon>Tanacetum</taxon>
    </lineage>
</organism>
<evidence type="ECO:0000256" key="1">
    <source>
        <dbReference type="SAM" id="MobiDB-lite"/>
    </source>
</evidence>
<feature type="domain" description="Retroviral polymerase SH3-like" evidence="3">
    <location>
        <begin position="965"/>
        <end position="1009"/>
    </location>
</feature>
<name>A0A6L2P7G1_TANCI</name>
<feature type="domain" description="GAG-pre-integrase" evidence="2">
    <location>
        <begin position="866"/>
        <end position="916"/>
    </location>
</feature>
<feature type="region of interest" description="Disordered" evidence="1">
    <location>
        <begin position="1087"/>
        <end position="1114"/>
    </location>
</feature>
<evidence type="ECO:0000259" key="2">
    <source>
        <dbReference type="Pfam" id="PF13976"/>
    </source>
</evidence>
<dbReference type="PANTHER" id="PTHR11439">
    <property type="entry name" value="GAG-POL-RELATED RETROTRANSPOSON"/>
    <property type="match status" value="1"/>
</dbReference>
<feature type="compositionally biased region" description="Low complexity" evidence="1">
    <location>
        <begin position="1101"/>
        <end position="1114"/>
    </location>
</feature>
<feature type="compositionally biased region" description="Basic and acidic residues" evidence="1">
    <location>
        <begin position="1623"/>
        <end position="1632"/>
    </location>
</feature>
<dbReference type="EMBL" id="BKCJ010010936">
    <property type="protein sequence ID" value="GEU93817.1"/>
    <property type="molecule type" value="Genomic_DNA"/>
</dbReference>
<protein>
    <submittedName>
        <fullName evidence="4">Uncharacterized protein</fullName>
    </submittedName>
</protein>
<evidence type="ECO:0000313" key="4">
    <source>
        <dbReference type="EMBL" id="GEU93817.1"/>
    </source>
</evidence>
<accession>A0A6L2P7G1</accession>
<feature type="region of interest" description="Disordered" evidence="1">
    <location>
        <begin position="1594"/>
        <end position="1640"/>
    </location>
</feature>
<gene>
    <name evidence="4" type="ORF">Tci_065795</name>
</gene>
<proteinExistence type="predicted"/>
<evidence type="ECO:0000259" key="3">
    <source>
        <dbReference type="Pfam" id="PF25597"/>
    </source>
</evidence>